<sequence length="782" mass="86354">MARSGNYQRPWEVPHYQSSSQGGYYQPQPRPATTSQYPTGHDVQYAETNGDYEYSSQDHQYPQEQPLPPHMAMPQPPPQSPLQPMYNVHAPLPPTPQTKRYSKHSAATIRKLKIIIIILIIIILVLVIVLPIYFLVIRPASTRQASDDLAGSGADSTGSSAAPEPTATDRPVRLTRGGDQSVITMENGTTFTYSNPFGGFWVHDPEDPFNLGAQPNSWTPPLNTSWRWGSDRVFGVNLGGLFVLEPFINPSVYQRYPGAVDEYTLTELMRAEGAMGGPGLRVLEEHYDTFITEQDIAEIAGSGLNWIRVPIGFWAIETYEGEPFLERVSWRYFLRVIEWARKYGLRVFLDLHAVPGSQNGMNHSARRGQVNLLAGNMGIANAQRLLYYLRILTQFISQPQYKDLIPMIGIVNEPESRATGQDALRSFYLEAYRIIREITGYGEGNGPYIVVGDGFLVTQEWLGLMPNADRFVMDVHPYLAFDEGPPNVAPLTEPSEDGFLGGTWPRTACARWAYINETKRELGVTIAGEFSGAINDCGLFIREVDRASEHPQCEMYNNWETWSDEVKWGLESFIMASFDAIGDFFWWTWKVGPSSSGRIEAPFWSYQLGLHQGWIPRDPRESIGKCAALGFVPEQPFNGTYQPWHTGSFDSANPPTIPAEYVAAHPWPPAVIYNTSFSPPLPGDGEGEGEGEPGQSEGGGPTTSGRADLLPTYAFTGSPVITLPVPTYTGAPTSVTSGVDGWFNDEDRGGAVVPVAGCPYPDPYIGAFDVLPTAPCTGPTGS</sequence>
<keyword evidence="7 17" id="KW-1133">Transmembrane helix</keyword>
<organism evidence="19 20">
    <name type="scientific">Coprinopsis marcescibilis</name>
    <name type="common">Agaric fungus</name>
    <name type="synonym">Psathyrella marcescibilis</name>
    <dbReference type="NCBI Taxonomy" id="230819"/>
    <lineage>
        <taxon>Eukaryota</taxon>
        <taxon>Fungi</taxon>
        <taxon>Dikarya</taxon>
        <taxon>Basidiomycota</taxon>
        <taxon>Agaricomycotina</taxon>
        <taxon>Agaricomycetes</taxon>
        <taxon>Agaricomycetidae</taxon>
        <taxon>Agaricales</taxon>
        <taxon>Agaricineae</taxon>
        <taxon>Psathyrellaceae</taxon>
        <taxon>Coprinopsis</taxon>
    </lineage>
</organism>
<evidence type="ECO:0000256" key="12">
    <source>
        <dbReference type="ARBA" id="ARBA00036824"/>
    </source>
</evidence>
<evidence type="ECO:0000256" key="11">
    <source>
        <dbReference type="ARBA" id="ARBA00023316"/>
    </source>
</evidence>
<feature type="compositionally biased region" description="Low complexity" evidence="16">
    <location>
        <begin position="16"/>
        <end position="27"/>
    </location>
</feature>
<dbReference type="OrthoDB" id="62120at2759"/>
<dbReference type="Proteomes" id="UP000307440">
    <property type="component" value="Unassembled WGS sequence"/>
</dbReference>
<feature type="region of interest" description="Disordered" evidence="16">
    <location>
        <begin position="1"/>
        <end position="100"/>
    </location>
</feature>
<evidence type="ECO:0000256" key="1">
    <source>
        <dbReference type="ARBA" id="ARBA00004401"/>
    </source>
</evidence>
<evidence type="ECO:0000256" key="13">
    <source>
        <dbReference type="ARBA" id="ARBA00037126"/>
    </source>
</evidence>
<dbReference type="STRING" id="230819.A0A5C3KQJ8"/>
<dbReference type="EC" id="3.2.1.58" evidence="14"/>
<feature type="region of interest" description="Disordered" evidence="16">
    <location>
        <begin position="146"/>
        <end position="179"/>
    </location>
</feature>
<dbReference type="SUPFAM" id="SSF51445">
    <property type="entry name" value="(Trans)glycosidases"/>
    <property type="match status" value="1"/>
</dbReference>
<evidence type="ECO:0000313" key="20">
    <source>
        <dbReference type="Proteomes" id="UP000307440"/>
    </source>
</evidence>
<evidence type="ECO:0000256" key="17">
    <source>
        <dbReference type="SAM" id="Phobius"/>
    </source>
</evidence>
<dbReference type="PANTHER" id="PTHR31297:SF34">
    <property type="entry name" value="GLUCAN 1,3-BETA-GLUCOSIDASE 2"/>
    <property type="match status" value="1"/>
</dbReference>
<evidence type="ECO:0000256" key="9">
    <source>
        <dbReference type="ARBA" id="ARBA00023180"/>
    </source>
</evidence>
<comment type="function">
    <text evidence="13">Glucosidase involved in the degradation of cellulosic biomass. Active on lichenan.</text>
</comment>
<evidence type="ECO:0000256" key="7">
    <source>
        <dbReference type="ARBA" id="ARBA00022989"/>
    </source>
</evidence>
<proteinExistence type="inferred from homology"/>
<name>A0A5C3KQJ8_COPMA</name>
<protein>
    <recommendedName>
        <fullName evidence="14">glucan 1,3-beta-glucosidase</fullName>
        <ecNumber evidence="14">3.2.1.58</ecNumber>
    </recommendedName>
    <alternativeName>
        <fullName evidence="15">Exo-1,3-beta-glucanase D</fullName>
    </alternativeName>
</protein>
<evidence type="ECO:0000313" key="19">
    <source>
        <dbReference type="EMBL" id="TFK22497.1"/>
    </source>
</evidence>
<evidence type="ECO:0000256" key="15">
    <source>
        <dbReference type="ARBA" id="ARBA00041260"/>
    </source>
</evidence>
<feature type="compositionally biased region" description="Polar residues" evidence="16">
    <location>
        <begin position="54"/>
        <end position="63"/>
    </location>
</feature>
<dbReference type="EMBL" id="ML210239">
    <property type="protein sequence ID" value="TFK22497.1"/>
    <property type="molecule type" value="Genomic_DNA"/>
</dbReference>
<keyword evidence="4 17" id="KW-0812">Transmembrane</keyword>
<keyword evidence="6" id="KW-0735">Signal-anchor</keyword>
<keyword evidence="8 17" id="KW-0472">Membrane</keyword>
<accession>A0A5C3KQJ8</accession>
<evidence type="ECO:0000256" key="3">
    <source>
        <dbReference type="ARBA" id="ARBA00022475"/>
    </source>
</evidence>
<comment type="subcellular location">
    <subcellularLocation>
        <location evidence="1">Cell membrane</location>
        <topology evidence="1">Single-pass type II membrane protein</topology>
    </subcellularLocation>
</comment>
<comment type="catalytic activity">
    <reaction evidence="12">
        <text>Successive hydrolysis of beta-D-glucose units from the non-reducing ends of (1-&gt;3)-beta-D-glucans, releasing alpha-glucose.</text>
        <dbReference type="EC" id="3.2.1.58"/>
    </reaction>
</comment>
<evidence type="ECO:0000259" key="18">
    <source>
        <dbReference type="Pfam" id="PF00150"/>
    </source>
</evidence>
<dbReference type="GO" id="GO:0004338">
    <property type="term" value="F:glucan exo-1,3-beta-glucosidase activity"/>
    <property type="evidence" value="ECO:0007669"/>
    <property type="project" value="UniProtKB-EC"/>
</dbReference>
<evidence type="ECO:0000256" key="8">
    <source>
        <dbReference type="ARBA" id="ARBA00023136"/>
    </source>
</evidence>
<feature type="region of interest" description="Disordered" evidence="16">
    <location>
        <begin position="676"/>
        <end position="709"/>
    </location>
</feature>
<keyword evidence="20" id="KW-1185">Reference proteome</keyword>
<evidence type="ECO:0000256" key="5">
    <source>
        <dbReference type="ARBA" id="ARBA00022801"/>
    </source>
</evidence>
<dbReference type="GO" id="GO:0071555">
    <property type="term" value="P:cell wall organization"/>
    <property type="evidence" value="ECO:0007669"/>
    <property type="project" value="UniProtKB-KW"/>
</dbReference>
<evidence type="ECO:0000256" key="10">
    <source>
        <dbReference type="ARBA" id="ARBA00023295"/>
    </source>
</evidence>
<feature type="compositionally biased region" description="Low complexity" evidence="16">
    <location>
        <begin position="147"/>
        <end position="162"/>
    </location>
</feature>
<dbReference type="GO" id="GO:0009251">
    <property type="term" value="P:glucan catabolic process"/>
    <property type="evidence" value="ECO:0007669"/>
    <property type="project" value="TreeGrafter"/>
</dbReference>
<keyword evidence="9" id="KW-0325">Glycoprotein</keyword>
<evidence type="ECO:0000256" key="4">
    <source>
        <dbReference type="ARBA" id="ARBA00022692"/>
    </source>
</evidence>
<feature type="compositionally biased region" description="Pro residues" evidence="16">
    <location>
        <begin position="65"/>
        <end position="81"/>
    </location>
</feature>
<keyword evidence="3" id="KW-1003">Cell membrane</keyword>
<keyword evidence="5 19" id="KW-0378">Hydrolase</keyword>
<dbReference type="GO" id="GO:0005576">
    <property type="term" value="C:extracellular region"/>
    <property type="evidence" value="ECO:0007669"/>
    <property type="project" value="TreeGrafter"/>
</dbReference>
<reference evidence="19 20" key="1">
    <citation type="journal article" date="2019" name="Nat. Ecol. Evol.">
        <title>Megaphylogeny resolves global patterns of mushroom evolution.</title>
        <authorList>
            <person name="Varga T."/>
            <person name="Krizsan K."/>
            <person name="Foldi C."/>
            <person name="Dima B."/>
            <person name="Sanchez-Garcia M."/>
            <person name="Sanchez-Ramirez S."/>
            <person name="Szollosi G.J."/>
            <person name="Szarkandi J.G."/>
            <person name="Papp V."/>
            <person name="Albert L."/>
            <person name="Andreopoulos W."/>
            <person name="Angelini C."/>
            <person name="Antonin V."/>
            <person name="Barry K.W."/>
            <person name="Bougher N.L."/>
            <person name="Buchanan P."/>
            <person name="Buyck B."/>
            <person name="Bense V."/>
            <person name="Catcheside P."/>
            <person name="Chovatia M."/>
            <person name="Cooper J."/>
            <person name="Damon W."/>
            <person name="Desjardin D."/>
            <person name="Finy P."/>
            <person name="Geml J."/>
            <person name="Haridas S."/>
            <person name="Hughes K."/>
            <person name="Justo A."/>
            <person name="Karasinski D."/>
            <person name="Kautmanova I."/>
            <person name="Kiss B."/>
            <person name="Kocsube S."/>
            <person name="Kotiranta H."/>
            <person name="LaButti K.M."/>
            <person name="Lechner B.E."/>
            <person name="Liimatainen K."/>
            <person name="Lipzen A."/>
            <person name="Lukacs Z."/>
            <person name="Mihaltcheva S."/>
            <person name="Morgado L.N."/>
            <person name="Niskanen T."/>
            <person name="Noordeloos M.E."/>
            <person name="Ohm R.A."/>
            <person name="Ortiz-Santana B."/>
            <person name="Ovrebo C."/>
            <person name="Racz N."/>
            <person name="Riley R."/>
            <person name="Savchenko A."/>
            <person name="Shiryaev A."/>
            <person name="Soop K."/>
            <person name="Spirin V."/>
            <person name="Szebenyi C."/>
            <person name="Tomsovsky M."/>
            <person name="Tulloss R.E."/>
            <person name="Uehling J."/>
            <person name="Grigoriev I.V."/>
            <person name="Vagvolgyi C."/>
            <person name="Papp T."/>
            <person name="Martin F.M."/>
            <person name="Miettinen O."/>
            <person name="Hibbett D.S."/>
            <person name="Nagy L.G."/>
        </authorList>
    </citation>
    <scope>NUCLEOTIDE SEQUENCE [LARGE SCALE GENOMIC DNA]</scope>
    <source>
        <strain evidence="19 20">CBS 121175</strain>
    </source>
</reference>
<dbReference type="InterPro" id="IPR001547">
    <property type="entry name" value="Glyco_hydro_5"/>
</dbReference>
<evidence type="ECO:0000256" key="16">
    <source>
        <dbReference type="SAM" id="MobiDB-lite"/>
    </source>
</evidence>
<comment type="similarity">
    <text evidence="2">Belongs to the glycosyl hydrolase 5 (cellulase A) family.</text>
</comment>
<evidence type="ECO:0000256" key="14">
    <source>
        <dbReference type="ARBA" id="ARBA00038929"/>
    </source>
</evidence>
<feature type="domain" description="Glycoside hydrolase family 5" evidence="18">
    <location>
        <begin position="287"/>
        <end position="482"/>
    </location>
</feature>
<evidence type="ECO:0000256" key="2">
    <source>
        <dbReference type="ARBA" id="ARBA00005641"/>
    </source>
</evidence>
<dbReference type="InterPro" id="IPR017853">
    <property type="entry name" value="GH"/>
</dbReference>
<dbReference type="InterPro" id="IPR050386">
    <property type="entry name" value="Glycosyl_hydrolase_5"/>
</dbReference>
<keyword evidence="11" id="KW-0961">Cell wall biogenesis/degradation</keyword>
<dbReference type="Gene3D" id="3.20.20.80">
    <property type="entry name" value="Glycosidases"/>
    <property type="match status" value="1"/>
</dbReference>
<dbReference type="GO" id="GO:0009986">
    <property type="term" value="C:cell surface"/>
    <property type="evidence" value="ECO:0007669"/>
    <property type="project" value="TreeGrafter"/>
</dbReference>
<dbReference type="PANTHER" id="PTHR31297">
    <property type="entry name" value="GLUCAN ENDO-1,6-BETA-GLUCOSIDASE B"/>
    <property type="match status" value="1"/>
</dbReference>
<dbReference type="GO" id="GO:0005886">
    <property type="term" value="C:plasma membrane"/>
    <property type="evidence" value="ECO:0007669"/>
    <property type="project" value="UniProtKB-SubCell"/>
</dbReference>
<dbReference type="Pfam" id="PF00150">
    <property type="entry name" value="Cellulase"/>
    <property type="match status" value="1"/>
</dbReference>
<dbReference type="AlphaFoldDB" id="A0A5C3KQJ8"/>
<feature type="transmembrane region" description="Helical" evidence="17">
    <location>
        <begin position="114"/>
        <end position="136"/>
    </location>
</feature>
<gene>
    <name evidence="19" type="ORF">FA15DRAFT_671464</name>
</gene>
<evidence type="ECO:0000256" key="6">
    <source>
        <dbReference type="ARBA" id="ARBA00022968"/>
    </source>
</evidence>
<keyword evidence="10" id="KW-0326">Glycosidase</keyword>